<feature type="compositionally biased region" description="Basic residues" evidence="7">
    <location>
        <begin position="75"/>
        <end position="88"/>
    </location>
</feature>
<dbReference type="CDD" id="cd16536">
    <property type="entry name" value="RING-HC_RNF10"/>
    <property type="match status" value="1"/>
</dbReference>
<dbReference type="PROSITE" id="PS00518">
    <property type="entry name" value="ZF_RING_1"/>
    <property type="match status" value="1"/>
</dbReference>
<dbReference type="PANTHER" id="PTHR12983:SF9">
    <property type="entry name" value="E3 UBIQUITIN-PROTEIN LIGASE RNF10"/>
    <property type="match status" value="1"/>
</dbReference>
<dbReference type="PANTHER" id="PTHR12983">
    <property type="entry name" value="RING FINGER 10 FAMILY MEMBER"/>
    <property type="match status" value="1"/>
</dbReference>
<sequence>MNANAPSFIPQNTQNISSAAASRIQITSSSGRGIGPMQTSYHPEPRRSGSKNNNSQGDSNARMSVNNGKRNNNPFHRKNYRQPHHQRRNQSELSITNNDSQPSSSSFTEDNKDNRPSMGDNKSSTRDNETSQSEEFSVINVVSNVNDLSLNDLDPALYGAPARRGQISLNHLLNFSFPPRQRYVANTPRRQRSINYQPFNKERFVNANFRFLVNSLGDYTVYQFDPDLLLQWENIEQVIITTPSTPSCPICLQQPIAARVTKCGHTFCLTCILHYLFLIDNEEKPNKKWRRCPICWDAVYAKDLKNVRFWSVRNMKIGDGGNSTLALPRSSTWPPRDGSSAFPSAPWYFSPDALVFSKITIASTDYMRTEYQKDLKELESAYHDAKNLDSTEEIPFIEMAIVNVKEHLEKLQRSLTVDVVEAERRARDFVKSSEMNSSTLDRSQSSFKDRPHIANIPQKNDPKSKNKSVQQQPVSSSSSSEGTYHFYQSDDGQHIYLHPLNIRILKQEFLAYEFFPNEISVKISGIEESTITEDLRKRFKYLSHLPLSCDVTFLEVDLKNIVSDSTLQSFSKELLQRDKRRKEKEKREKRVHEKSISKERQRNYQEGSIVDSDPFFYQVNSNVKVGSSNFSNNNNTLNASNSLNPSGDIENEGSSSSSSTSYDGPKTVWGTPAISFASVTSRGMNNEKIEHDEGWDNIPEEEVYVEYAIKVKKV</sequence>
<dbReference type="InterPro" id="IPR013083">
    <property type="entry name" value="Znf_RING/FYVE/PHD"/>
</dbReference>
<organism evidence="9 10">
    <name type="scientific">Diversispora eburnea</name>
    <dbReference type="NCBI Taxonomy" id="1213867"/>
    <lineage>
        <taxon>Eukaryota</taxon>
        <taxon>Fungi</taxon>
        <taxon>Fungi incertae sedis</taxon>
        <taxon>Mucoromycota</taxon>
        <taxon>Glomeromycotina</taxon>
        <taxon>Glomeromycetes</taxon>
        <taxon>Diversisporales</taxon>
        <taxon>Diversisporaceae</taxon>
        <taxon>Diversispora</taxon>
    </lineage>
</organism>
<evidence type="ECO:0000256" key="1">
    <source>
        <dbReference type="ARBA" id="ARBA00004496"/>
    </source>
</evidence>
<evidence type="ECO:0000256" key="5">
    <source>
        <dbReference type="ARBA" id="ARBA00022833"/>
    </source>
</evidence>
<protein>
    <submittedName>
        <fullName evidence="9">11168_t:CDS:1</fullName>
    </submittedName>
</protein>
<feature type="region of interest" description="Disordered" evidence="7">
    <location>
        <begin position="1"/>
        <end position="135"/>
    </location>
</feature>
<dbReference type="InterPro" id="IPR039739">
    <property type="entry name" value="MAG2/RNF10"/>
</dbReference>
<dbReference type="GO" id="GO:0000976">
    <property type="term" value="F:transcription cis-regulatory region binding"/>
    <property type="evidence" value="ECO:0007669"/>
    <property type="project" value="TreeGrafter"/>
</dbReference>
<dbReference type="Proteomes" id="UP000789706">
    <property type="component" value="Unassembled WGS sequence"/>
</dbReference>
<feature type="compositionally biased region" description="Polar residues" evidence="7">
    <location>
        <begin position="1"/>
        <end position="41"/>
    </location>
</feature>
<dbReference type="PROSITE" id="PS50089">
    <property type="entry name" value="ZF_RING_2"/>
    <property type="match status" value="1"/>
</dbReference>
<reference evidence="9" key="1">
    <citation type="submission" date="2021-06" db="EMBL/GenBank/DDBJ databases">
        <authorList>
            <person name="Kallberg Y."/>
            <person name="Tangrot J."/>
            <person name="Rosling A."/>
        </authorList>
    </citation>
    <scope>NUCLEOTIDE SEQUENCE</scope>
    <source>
        <strain evidence="9">AZ414A</strain>
    </source>
</reference>
<feature type="region of interest" description="Disordered" evidence="7">
    <location>
        <begin position="636"/>
        <end position="666"/>
    </location>
</feature>
<dbReference type="GO" id="GO:0008270">
    <property type="term" value="F:zinc ion binding"/>
    <property type="evidence" value="ECO:0007669"/>
    <property type="project" value="UniProtKB-KW"/>
</dbReference>
<dbReference type="InterPro" id="IPR001841">
    <property type="entry name" value="Znf_RING"/>
</dbReference>
<dbReference type="Gene3D" id="3.30.40.10">
    <property type="entry name" value="Zinc/RING finger domain, C3HC4 (zinc finger)"/>
    <property type="match status" value="1"/>
</dbReference>
<keyword evidence="2" id="KW-0963">Cytoplasm</keyword>
<comment type="subcellular location">
    <subcellularLocation>
        <location evidence="1">Cytoplasm</location>
    </subcellularLocation>
</comment>
<accession>A0A9N8Z364</accession>
<feature type="compositionally biased region" description="Low complexity" evidence="7">
    <location>
        <begin position="467"/>
        <end position="480"/>
    </location>
</feature>
<evidence type="ECO:0000313" key="9">
    <source>
        <dbReference type="EMBL" id="CAG8468865.1"/>
    </source>
</evidence>
<dbReference type="InterPro" id="IPR017907">
    <property type="entry name" value="Znf_RING_CS"/>
</dbReference>
<feature type="compositionally biased region" description="Polar residues" evidence="7">
    <location>
        <begin position="50"/>
        <end position="74"/>
    </location>
</feature>
<dbReference type="EMBL" id="CAJVPK010000183">
    <property type="protein sequence ID" value="CAG8468865.1"/>
    <property type="molecule type" value="Genomic_DNA"/>
</dbReference>
<evidence type="ECO:0000256" key="6">
    <source>
        <dbReference type="PROSITE-ProRule" id="PRU00175"/>
    </source>
</evidence>
<dbReference type="OrthoDB" id="302966at2759"/>
<dbReference type="SMART" id="SM00184">
    <property type="entry name" value="RING"/>
    <property type="match status" value="1"/>
</dbReference>
<feature type="region of interest" description="Disordered" evidence="7">
    <location>
        <begin position="432"/>
        <end position="483"/>
    </location>
</feature>
<evidence type="ECO:0000256" key="7">
    <source>
        <dbReference type="SAM" id="MobiDB-lite"/>
    </source>
</evidence>
<feature type="compositionally biased region" description="Basic and acidic residues" evidence="7">
    <location>
        <begin position="585"/>
        <end position="603"/>
    </location>
</feature>
<dbReference type="Pfam" id="PF00097">
    <property type="entry name" value="zf-C3HC4"/>
    <property type="match status" value="1"/>
</dbReference>
<keyword evidence="5" id="KW-0862">Zinc</keyword>
<feature type="compositionally biased region" description="Polar residues" evidence="7">
    <location>
        <begin position="91"/>
        <end position="108"/>
    </location>
</feature>
<dbReference type="GO" id="GO:0005737">
    <property type="term" value="C:cytoplasm"/>
    <property type="evidence" value="ECO:0007669"/>
    <property type="project" value="UniProtKB-SubCell"/>
</dbReference>
<feature type="region of interest" description="Disordered" evidence="7">
    <location>
        <begin position="578"/>
        <end position="604"/>
    </location>
</feature>
<dbReference type="SUPFAM" id="SSF57850">
    <property type="entry name" value="RING/U-box"/>
    <property type="match status" value="1"/>
</dbReference>
<feature type="compositionally biased region" description="Polar residues" evidence="7">
    <location>
        <begin position="433"/>
        <end position="446"/>
    </location>
</feature>
<evidence type="ECO:0000259" key="8">
    <source>
        <dbReference type="PROSITE" id="PS50089"/>
    </source>
</evidence>
<dbReference type="GO" id="GO:0045944">
    <property type="term" value="P:positive regulation of transcription by RNA polymerase II"/>
    <property type="evidence" value="ECO:0007669"/>
    <property type="project" value="TreeGrafter"/>
</dbReference>
<evidence type="ECO:0000256" key="3">
    <source>
        <dbReference type="ARBA" id="ARBA00022723"/>
    </source>
</evidence>
<feature type="domain" description="RING-type" evidence="8">
    <location>
        <begin position="248"/>
        <end position="295"/>
    </location>
</feature>
<gene>
    <name evidence="9" type="ORF">DEBURN_LOCUS3059</name>
</gene>
<evidence type="ECO:0000313" key="10">
    <source>
        <dbReference type="Proteomes" id="UP000789706"/>
    </source>
</evidence>
<dbReference type="AlphaFoldDB" id="A0A9N8Z364"/>
<keyword evidence="4 6" id="KW-0863">Zinc-finger</keyword>
<proteinExistence type="predicted"/>
<evidence type="ECO:0000256" key="2">
    <source>
        <dbReference type="ARBA" id="ARBA00022490"/>
    </source>
</evidence>
<name>A0A9N8Z364_9GLOM</name>
<keyword evidence="3" id="KW-0479">Metal-binding</keyword>
<feature type="compositionally biased region" description="Low complexity" evidence="7">
    <location>
        <begin position="636"/>
        <end position="646"/>
    </location>
</feature>
<evidence type="ECO:0000256" key="4">
    <source>
        <dbReference type="ARBA" id="ARBA00022771"/>
    </source>
</evidence>
<dbReference type="InterPro" id="IPR018957">
    <property type="entry name" value="Znf_C3HC4_RING-type"/>
</dbReference>
<keyword evidence="10" id="KW-1185">Reference proteome</keyword>
<comment type="caution">
    <text evidence="9">The sequence shown here is derived from an EMBL/GenBank/DDBJ whole genome shotgun (WGS) entry which is preliminary data.</text>
</comment>